<dbReference type="InterPro" id="IPR031852">
    <property type="entry name" value="Vik1/Cik1_MT-bd"/>
</dbReference>
<keyword evidence="1 2" id="KW-0505">Motor protein</keyword>
<dbReference type="FunFam" id="3.40.850.10:FF:000111">
    <property type="entry name" value="p-loop nucleoside triphosphate hydrolase superfamily protein with CH (Calponin Homology) domain"/>
    <property type="match status" value="1"/>
</dbReference>
<evidence type="ECO:0000313" key="5">
    <source>
        <dbReference type="EMBL" id="CAI9288871.1"/>
    </source>
</evidence>
<evidence type="ECO:0000256" key="1">
    <source>
        <dbReference type="ARBA" id="ARBA00023175"/>
    </source>
</evidence>
<dbReference type="SUPFAM" id="SSF52540">
    <property type="entry name" value="P-loop containing nucleoside triphosphate hydrolases"/>
    <property type="match status" value="1"/>
</dbReference>
<dbReference type="InterPro" id="IPR001752">
    <property type="entry name" value="Kinesin_motor_dom"/>
</dbReference>
<dbReference type="PANTHER" id="PTHR47972">
    <property type="entry name" value="KINESIN-LIKE PROTEIN KLP-3"/>
    <property type="match status" value="1"/>
</dbReference>
<feature type="coiled-coil region" evidence="3">
    <location>
        <begin position="157"/>
        <end position="223"/>
    </location>
</feature>
<evidence type="ECO:0000313" key="6">
    <source>
        <dbReference type="Proteomes" id="UP001177003"/>
    </source>
</evidence>
<dbReference type="GO" id="GO:0005524">
    <property type="term" value="F:ATP binding"/>
    <property type="evidence" value="ECO:0007669"/>
    <property type="project" value="UniProtKB-UniRule"/>
</dbReference>
<keyword evidence="6" id="KW-1185">Reference proteome</keyword>
<keyword evidence="2" id="KW-0547">Nucleotide-binding</keyword>
<dbReference type="InterPro" id="IPR027417">
    <property type="entry name" value="P-loop_NTPase"/>
</dbReference>
<evidence type="ECO:0000256" key="3">
    <source>
        <dbReference type="SAM" id="Coils"/>
    </source>
</evidence>
<dbReference type="GO" id="GO:0003777">
    <property type="term" value="F:microtubule motor activity"/>
    <property type="evidence" value="ECO:0007669"/>
    <property type="project" value="InterPro"/>
</dbReference>
<dbReference type="EMBL" id="OX465082">
    <property type="protein sequence ID" value="CAI9288871.1"/>
    <property type="molecule type" value="Genomic_DNA"/>
</dbReference>
<gene>
    <name evidence="5" type="ORF">LSALG_LOCUS28140</name>
</gene>
<protein>
    <recommendedName>
        <fullName evidence="4">Kinesin motor domain-containing protein</fullName>
    </recommendedName>
</protein>
<keyword evidence="2" id="KW-0067">ATP-binding</keyword>
<name>A0AA35ZAR0_LACSI</name>
<dbReference type="Gene3D" id="3.40.850.10">
    <property type="entry name" value="Kinesin motor domain"/>
    <property type="match status" value="1"/>
</dbReference>
<proteinExistence type="inferred from homology"/>
<dbReference type="GO" id="GO:0008017">
    <property type="term" value="F:microtubule binding"/>
    <property type="evidence" value="ECO:0007669"/>
    <property type="project" value="InterPro"/>
</dbReference>
<dbReference type="Pfam" id="PF16796">
    <property type="entry name" value="Microtub_bd"/>
    <property type="match status" value="1"/>
</dbReference>
<dbReference type="GO" id="GO:0007018">
    <property type="term" value="P:microtubule-based movement"/>
    <property type="evidence" value="ECO:0007669"/>
    <property type="project" value="InterPro"/>
</dbReference>
<organism evidence="5 6">
    <name type="scientific">Lactuca saligna</name>
    <name type="common">Willowleaf lettuce</name>
    <dbReference type="NCBI Taxonomy" id="75948"/>
    <lineage>
        <taxon>Eukaryota</taxon>
        <taxon>Viridiplantae</taxon>
        <taxon>Streptophyta</taxon>
        <taxon>Embryophyta</taxon>
        <taxon>Tracheophyta</taxon>
        <taxon>Spermatophyta</taxon>
        <taxon>Magnoliopsida</taxon>
        <taxon>eudicotyledons</taxon>
        <taxon>Gunneridae</taxon>
        <taxon>Pentapetalae</taxon>
        <taxon>asterids</taxon>
        <taxon>campanulids</taxon>
        <taxon>Asterales</taxon>
        <taxon>Asteraceae</taxon>
        <taxon>Cichorioideae</taxon>
        <taxon>Cichorieae</taxon>
        <taxon>Lactucinae</taxon>
        <taxon>Lactuca</taxon>
    </lineage>
</organism>
<dbReference type="PROSITE" id="PS50067">
    <property type="entry name" value="KINESIN_MOTOR_2"/>
    <property type="match status" value="1"/>
</dbReference>
<accession>A0AA35ZAR0</accession>
<keyword evidence="3" id="KW-0175">Coiled coil</keyword>
<dbReference type="PANTHER" id="PTHR47972:SF14">
    <property type="entry name" value="KINESIN-LIKE PROTEIN KIN-14J"/>
    <property type="match status" value="1"/>
</dbReference>
<feature type="domain" description="Kinesin motor" evidence="4">
    <location>
        <begin position="343"/>
        <end position="499"/>
    </location>
</feature>
<sequence length="499" mass="58289">MGTIKGTKPKKKQQASRVVYLLFHLFQSLISKTQKKTSFNHLVGDLLKHYLLTFKEAKVELVLPELTKLNSLENASSRSLFKIVHKILDDTIENKKEDVPDRVASVLKKLIQMTEQQISKQAEYFKKQKNIYKTREEKYQLKFKVLGSLVIGAAEENELIKNQLQLIKSEKKKIEDIKKLEDVELIRLRQEKNECNLEISKLKQEIEITRDTYETRYVQLEKHGIEVESELKNKITDLENLLTGSRKKVKELEKFTESKFLRWKKKERGYKNFMDFQSGSLKELRMGSESIKQEVLKTQQIYTEEINQFGMKIQGLVDAAQNYHTVLTENRKLYNEVQDLKGNIRVYCRIRPFLKGQNQKQTTIEYIGENGELIVTNPSKQIKESHRLFKFNKVFSPSATQEDVFVDTQPLIRSVLDGYNVCIFAYGQTGSGKTYTMTGPNVSSPEDWGVNYRALNDLFHLSQTRRSSFEYEIGVQMVEIYNEQVRDLLTSDTTQRRYP</sequence>
<evidence type="ECO:0000259" key="4">
    <source>
        <dbReference type="PROSITE" id="PS50067"/>
    </source>
</evidence>
<dbReference type="InterPro" id="IPR027640">
    <property type="entry name" value="Kinesin-like_fam"/>
</dbReference>
<feature type="binding site" evidence="2">
    <location>
        <begin position="427"/>
        <end position="434"/>
    </location>
    <ligand>
        <name>ATP</name>
        <dbReference type="ChEBI" id="CHEBI:30616"/>
    </ligand>
</feature>
<comment type="similarity">
    <text evidence="2">Belongs to the TRAFAC class myosin-kinesin ATPase superfamily. Kinesin family.</text>
</comment>
<reference evidence="5" key="1">
    <citation type="submission" date="2023-04" db="EMBL/GenBank/DDBJ databases">
        <authorList>
            <person name="Vijverberg K."/>
            <person name="Xiong W."/>
            <person name="Schranz E."/>
        </authorList>
    </citation>
    <scope>NUCLEOTIDE SEQUENCE</scope>
</reference>
<dbReference type="Gene3D" id="1.20.5.170">
    <property type="match status" value="1"/>
</dbReference>
<dbReference type="Proteomes" id="UP001177003">
    <property type="component" value="Chromosome 6"/>
</dbReference>
<dbReference type="GO" id="GO:0015630">
    <property type="term" value="C:microtubule cytoskeleton"/>
    <property type="evidence" value="ECO:0007669"/>
    <property type="project" value="TreeGrafter"/>
</dbReference>
<dbReference type="AlphaFoldDB" id="A0AA35ZAR0"/>
<dbReference type="InterPro" id="IPR036961">
    <property type="entry name" value="Kinesin_motor_dom_sf"/>
</dbReference>
<dbReference type="SMART" id="SM00129">
    <property type="entry name" value="KISc"/>
    <property type="match status" value="1"/>
</dbReference>
<evidence type="ECO:0000256" key="2">
    <source>
        <dbReference type="PROSITE-ProRule" id="PRU00283"/>
    </source>
</evidence>